<dbReference type="InterPro" id="IPR027417">
    <property type="entry name" value="P-loop_NTPase"/>
</dbReference>
<organism evidence="3 4">
    <name type="scientific">Adineta steineri</name>
    <dbReference type="NCBI Taxonomy" id="433720"/>
    <lineage>
        <taxon>Eukaryota</taxon>
        <taxon>Metazoa</taxon>
        <taxon>Spiralia</taxon>
        <taxon>Gnathifera</taxon>
        <taxon>Rotifera</taxon>
        <taxon>Eurotatoria</taxon>
        <taxon>Bdelloidea</taxon>
        <taxon>Adinetida</taxon>
        <taxon>Adinetidae</taxon>
        <taxon>Adineta</taxon>
    </lineage>
</organism>
<keyword evidence="2" id="KW-0067">ATP-binding</keyword>
<protein>
    <submittedName>
        <fullName evidence="3">Uncharacterized protein</fullName>
    </submittedName>
</protein>
<proteinExistence type="predicted"/>
<dbReference type="InterPro" id="IPR050130">
    <property type="entry name" value="ClpA_ClpB"/>
</dbReference>
<dbReference type="SUPFAM" id="SSF52540">
    <property type="entry name" value="P-loop containing nucleoside triphosphate hydrolases"/>
    <property type="match status" value="1"/>
</dbReference>
<dbReference type="EMBL" id="CAJOAY010000538">
    <property type="protein sequence ID" value="CAF3687429.1"/>
    <property type="molecule type" value="Genomic_DNA"/>
</dbReference>
<dbReference type="GO" id="GO:0016887">
    <property type="term" value="F:ATP hydrolysis activity"/>
    <property type="evidence" value="ECO:0007669"/>
    <property type="project" value="TreeGrafter"/>
</dbReference>
<sequence length="193" mass="21362">MLAFVRCRAVSVNRVHRILDCEAVSLILCLGPYSVVVHHEADTNEANDDEGIQDEDVSSEPSLLITYDCLTRPTDGILYKQFLDTCHNVKQESNLLIGREQEITSCISILSRPTKNNPLLIGESGVGKTSVIKELSERTISENVFPLHTKSTIIHGTASLTSYIEKYITIASNSHIAIYVDANGQYQLQVRAS</sequence>
<dbReference type="AlphaFoldDB" id="A0A818THT4"/>
<dbReference type="GO" id="GO:0034605">
    <property type="term" value="P:cellular response to heat"/>
    <property type="evidence" value="ECO:0007669"/>
    <property type="project" value="TreeGrafter"/>
</dbReference>
<dbReference type="GO" id="GO:0005737">
    <property type="term" value="C:cytoplasm"/>
    <property type="evidence" value="ECO:0007669"/>
    <property type="project" value="TreeGrafter"/>
</dbReference>
<dbReference type="Proteomes" id="UP000663881">
    <property type="component" value="Unassembled WGS sequence"/>
</dbReference>
<comment type="caution">
    <text evidence="3">The sequence shown here is derived from an EMBL/GenBank/DDBJ whole genome shotgun (WGS) entry which is preliminary data.</text>
</comment>
<accession>A0A818THT4</accession>
<evidence type="ECO:0000313" key="4">
    <source>
        <dbReference type="Proteomes" id="UP000663881"/>
    </source>
</evidence>
<dbReference type="PANTHER" id="PTHR11638:SF18">
    <property type="entry name" value="HEAT SHOCK PROTEIN 104"/>
    <property type="match status" value="1"/>
</dbReference>
<dbReference type="PANTHER" id="PTHR11638">
    <property type="entry name" value="ATP-DEPENDENT CLP PROTEASE"/>
    <property type="match status" value="1"/>
</dbReference>
<reference evidence="3" key="1">
    <citation type="submission" date="2021-02" db="EMBL/GenBank/DDBJ databases">
        <authorList>
            <person name="Nowell W R."/>
        </authorList>
    </citation>
    <scope>NUCLEOTIDE SEQUENCE</scope>
</reference>
<evidence type="ECO:0000256" key="2">
    <source>
        <dbReference type="ARBA" id="ARBA00022840"/>
    </source>
</evidence>
<gene>
    <name evidence="3" type="ORF">OKA104_LOCUS11555</name>
</gene>
<evidence type="ECO:0000313" key="3">
    <source>
        <dbReference type="EMBL" id="CAF3687429.1"/>
    </source>
</evidence>
<evidence type="ECO:0000256" key="1">
    <source>
        <dbReference type="ARBA" id="ARBA00022741"/>
    </source>
</evidence>
<keyword evidence="1" id="KW-0547">Nucleotide-binding</keyword>
<name>A0A818THT4_9BILA</name>
<dbReference type="GO" id="GO:0005524">
    <property type="term" value="F:ATP binding"/>
    <property type="evidence" value="ECO:0007669"/>
    <property type="project" value="UniProtKB-KW"/>
</dbReference>
<dbReference type="Gene3D" id="3.40.50.300">
    <property type="entry name" value="P-loop containing nucleotide triphosphate hydrolases"/>
    <property type="match status" value="1"/>
</dbReference>